<dbReference type="Pfam" id="PF13829">
    <property type="entry name" value="DUF4191"/>
    <property type="match status" value="1"/>
</dbReference>
<feature type="compositionally biased region" description="Low complexity" evidence="1">
    <location>
        <begin position="271"/>
        <end position="281"/>
    </location>
</feature>
<organism evidence="3 4">
    <name type="scientific">Corynebacterium renale</name>
    <dbReference type="NCBI Taxonomy" id="1724"/>
    <lineage>
        <taxon>Bacteria</taxon>
        <taxon>Bacillati</taxon>
        <taxon>Actinomycetota</taxon>
        <taxon>Actinomycetes</taxon>
        <taxon>Mycobacteriales</taxon>
        <taxon>Corynebacteriaceae</taxon>
        <taxon>Corynebacterium</taxon>
    </lineage>
</organism>
<proteinExistence type="predicted"/>
<feature type="transmembrane region" description="Helical" evidence="2">
    <location>
        <begin position="84"/>
        <end position="104"/>
    </location>
</feature>
<dbReference type="STRING" id="1724.GCA_001044175_01244"/>
<keyword evidence="2" id="KW-1133">Transmembrane helix</keyword>
<gene>
    <name evidence="3" type="ORF">ATK06_1469</name>
</gene>
<accession>A0A2A9DR25</accession>
<dbReference type="InterPro" id="IPR025445">
    <property type="entry name" value="DUF4191"/>
</dbReference>
<keyword evidence="2" id="KW-0812">Transmembrane</keyword>
<comment type="caution">
    <text evidence="3">The sequence shown here is derived from an EMBL/GenBank/DDBJ whole genome shotgun (WGS) entry which is preliminary data.</text>
</comment>
<feature type="transmembrane region" description="Helical" evidence="2">
    <location>
        <begin position="110"/>
        <end position="129"/>
    </location>
</feature>
<dbReference type="AlphaFoldDB" id="A0A2A9DR25"/>
<feature type="region of interest" description="Disordered" evidence="1">
    <location>
        <begin position="262"/>
        <end position="299"/>
    </location>
</feature>
<dbReference type="Proteomes" id="UP000221653">
    <property type="component" value="Unassembled WGS sequence"/>
</dbReference>
<protein>
    <submittedName>
        <fullName evidence="3">Uncharacterized protein DUF4191</fullName>
    </submittedName>
</protein>
<evidence type="ECO:0000313" key="3">
    <source>
        <dbReference type="EMBL" id="PFG28359.1"/>
    </source>
</evidence>
<evidence type="ECO:0000256" key="2">
    <source>
        <dbReference type="SAM" id="Phobius"/>
    </source>
</evidence>
<evidence type="ECO:0000256" key="1">
    <source>
        <dbReference type="SAM" id="MobiDB-lite"/>
    </source>
</evidence>
<keyword evidence="4" id="KW-1185">Reference proteome</keyword>
<sequence length="299" mass="33243">MAYCPAHNARGSFVYGSCHSALAVGPASRLIVWPSIVEGMADPKKSADKAAKKQERAAKKAKRKQNYSQIWQAFNLQRKQDKKLVPLMLLAVVLSAVVFFLIGSLWGGQWFMLILGILVGVLIAMWIFSRRIESSMYDKIEGQAGSAGWALENMRNGAGAVWFVKTAVAANTSMDTVHRVIGLPGIVLVGEGTRHRLRPMMQQQHKRLNRLVADVPIYEVYVGDGEDEVTLKQLQRKLMRMPRNFKKNDVYSINSKIEAMDAQRGPGGVTGLPKGPLPKGGQMSGMNRRARRAAERRNR</sequence>
<reference evidence="3 4" key="1">
    <citation type="submission" date="2017-10" db="EMBL/GenBank/DDBJ databases">
        <title>Sequencing the genomes of 1000 actinobacteria strains.</title>
        <authorList>
            <person name="Klenk H.-P."/>
        </authorList>
    </citation>
    <scope>NUCLEOTIDE SEQUENCE [LARGE SCALE GENOMIC DNA]</scope>
    <source>
        <strain evidence="3 4">DSM 20688</strain>
    </source>
</reference>
<keyword evidence="2" id="KW-0472">Membrane</keyword>
<dbReference type="EMBL" id="PDJF01000001">
    <property type="protein sequence ID" value="PFG28359.1"/>
    <property type="molecule type" value="Genomic_DNA"/>
</dbReference>
<name>A0A2A9DR25_9CORY</name>
<evidence type="ECO:0000313" key="4">
    <source>
        <dbReference type="Proteomes" id="UP000221653"/>
    </source>
</evidence>